<comment type="caution">
    <text evidence="5">The sequence shown here is derived from an EMBL/GenBank/DDBJ whole genome shotgun (WGS) entry which is preliminary data.</text>
</comment>
<sequence>MDLTGSDSDSDGLQTPLGKSPKGSLSKKNIDLDTAVIYSGKAKYKDQKPAARMKRVQQKVAPHTRKGTAKGGKLTQLALDESDEVELTKEDIKSIYGELQAISDKLREENYILHEREAKLKERERMLAISQESLQTVADHQVKVKMAALEERLRSELSQMDQALKEKTKENKRLKENFETIKQANDVMKKEIEVLQAQNVKLSKSSSSLQARLANLQRKQEYEQKLKDSELLRQQADLSNSGLQTQNDGAGAPTAAKQGGEKQEDKAQKPAKQSKHTSVQVYSSALATLLDWVCEAHLRQALTDLPTHPCDTYCAPDFIQERVFKVLPCLVDILRDNASNIKCCLPCLQFIYWSLLHIDQIQTQQNVSMSTTMRRLGEEIYYPKSARVTEVEKIIGTPTVLNEKLKDALFLRSANSHIRLLSALIVLKTLSRPDVLAQAFDVLKTELKEDQAKELFLYYQASNVITFYLKPVNKTFISVAVDVMLQMSSDSPFQRTFLESCGNEHFFRAAALLIRTPLPDIRVMERLSIVLQKLSKIRTNKRFFEIYTIVAIIQEMLVAGGNENAFLTLNLKSILFNLNVAVKS</sequence>
<dbReference type="PANTHER" id="PTHR34523">
    <property type="entry name" value="COILED-COIL DOMAIN-CONTAINING PROTEIN 138"/>
    <property type="match status" value="1"/>
</dbReference>
<dbReference type="Pfam" id="PF21037">
    <property type="entry name" value="CCDC138_cc"/>
    <property type="match status" value="1"/>
</dbReference>
<dbReference type="InterPro" id="IPR038798">
    <property type="entry name" value="CCDC138"/>
</dbReference>
<feature type="coiled-coil region" evidence="1">
    <location>
        <begin position="146"/>
        <end position="239"/>
    </location>
</feature>
<feature type="region of interest" description="Disordered" evidence="2">
    <location>
        <begin position="1"/>
        <end position="27"/>
    </location>
</feature>
<feature type="region of interest" description="Disordered" evidence="2">
    <location>
        <begin position="240"/>
        <end position="276"/>
    </location>
</feature>
<feature type="compositionally biased region" description="Basic residues" evidence="2">
    <location>
        <begin position="51"/>
        <end position="68"/>
    </location>
</feature>
<feature type="domain" description="Coiled-coil-domain-containing protein 138 coiled-coil" evidence="4">
    <location>
        <begin position="169"/>
        <end position="225"/>
    </location>
</feature>
<evidence type="ECO:0000313" key="5">
    <source>
        <dbReference type="EMBL" id="KAK3788737.1"/>
    </source>
</evidence>
<protein>
    <recommendedName>
        <fullName evidence="7">Coiled-coil domain-containing protein 138</fullName>
    </recommendedName>
</protein>
<keyword evidence="6" id="KW-1185">Reference proteome</keyword>
<evidence type="ECO:0000313" key="6">
    <source>
        <dbReference type="Proteomes" id="UP001283361"/>
    </source>
</evidence>
<evidence type="ECO:0000256" key="1">
    <source>
        <dbReference type="SAM" id="Coils"/>
    </source>
</evidence>
<feature type="compositionally biased region" description="Low complexity" evidence="2">
    <location>
        <begin position="16"/>
        <end position="27"/>
    </location>
</feature>
<dbReference type="Pfam" id="PF21035">
    <property type="entry name" value="CCDC138_C"/>
    <property type="match status" value="1"/>
</dbReference>
<gene>
    <name evidence="5" type="ORF">RRG08_029187</name>
</gene>
<dbReference type="EMBL" id="JAWDGP010001738">
    <property type="protein sequence ID" value="KAK3788737.1"/>
    <property type="molecule type" value="Genomic_DNA"/>
</dbReference>
<keyword evidence="1" id="KW-0175">Coiled coil</keyword>
<accession>A0AAE1AJB5</accession>
<dbReference type="PANTHER" id="PTHR34523:SF1">
    <property type="entry name" value="COILED-COIL DOMAIN-CONTAINING PROTEIN 138"/>
    <property type="match status" value="1"/>
</dbReference>
<dbReference type="InterPro" id="IPR048751">
    <property type="entry name" value="CCDC138_CC"/>
</dbReference>
<dbReference type="Proteomes" id="UP001283361">
    <property type="component" value="Unassembled WGS sequence"/>
</dbReference>
<organism evidence="5 6">
    <name type="scientific">Elysia crispata</name>
    <name type="common">lettuce slug</name>
    <dbReference type="NCBI Taxonomy" id="231223"/>
    <lineage>
        <taxon>Eukaryota</taxon>
        <taxon>Metazoa</taxon>
        <taxon>Spiralia</taxon>
        <taxon>Lophotrochozoa</taxon>
        <taxon>Mollusca</taxon>
        <taxon>Gastropoda</taxon>
        <taxon>Heterobranchia</taxon>
        <taxon>Euthyneura</taxon>
        <taxon>Panpulmonata</taxon>
        <taxon>Sacoglossa</taxon>
        <taxon>Placobranchoidea</taxon>
        <taxon>Plakobranchidae</taxon>
        <taxon>Elysia</taxon>
    </lineage>
</organism>
<feature type="region of interest" description="Disordered" evidence="2">
    <location>
        <begin position="46"/>
        <end position="74"/>
    </location>
</feature>
<name>A0AAE1AJB5_9GAST</name>
<reference evidence="5" key="1">
    <citation type="journal article" date="2023" name="G3 (Bethesda)">
        <title>A reference genome for the long-term kleptoplast-retaining sea slug Elysia crispata morphotype clarki.</title>
        <authorList>
            <person name="Eastman K.E."/>
            <person name="Pendleton A.L."/>
            <person name="Shaikh M.A."/>
            <person name="Suttiyut T."/>
            <person name="Ogas R."/>
            <person name="Tomko P."/>
            <person name="Gavelis G."/>
            <person name="Widhalm J.R."/>
            <person name="Wisecaver J.H."/>
        </authorList>
    </citation>
    <scope>NUCLEOTIDE SEQUENCE</scope>
    <source>
        <strain evidence="5">ECLA1</strain>
    </source>
</reference>
<proteinExistence type="predicted"/>
<dbReference type="InterPro" id="IPR048750">
    <property type="entry name" value="CCDC138_C"/>
</dbReference>
<feature type="compositionally biased region" description="Basic and acidic residues" evidence="2">
    <location>
        <begin position="259"/>
        <end position="268"/>
    </location>
</feature>
<dbReference type="AlphaFoldDB" id="A0AAE1AJB5"/>
<evidence type="ECO:0000259" key="4">
    <source>
        <dbReference type="Pfam" id="PF21037"/>
    </source>
</evidence>
<evidence type="ECO:0000259" key="3">
    <source>
        <dbReference type="Pfam" id="PF21035"/>
    </source>
</evidence>
<evidence type="ECO:0000256" key="2">
    <source>
        <dbReference type="SAM" id="MobiDB-lite"/>
    </source>
</evidence>
<evidence type="ECO:0008006" key="7">
    <source>
        <dbReference type="Google" id="ProtNLM"/>
    </source>
</evidence>
<feature type="domain" description="Coiled-coil" evidence="3">
    <location>
        <begin position="289"/>
        <end position="578"/>
    </location>
</feature>